<dbReference type="Pfam" id="PF20108">
    <property type="entry name" value="DUF6498"/>
    <property type="match status" value="1"/>
</dbReference>
<keyword evidence="1" id="KW-0472">Membrane</keyword>
<dbReference type="EMBL" id="SJPQ01000001">
    <property type="protein sequence ID" value="TWT90972.1"/>
    <property type="molecule type" value="Genomic_DNA"/>
</dbReference>
<feature type="transmembrane region" description="Helical" evidence="1">
    <location>
        <begin position="16"/>
        <end position="37"/>
    </location>
</feature>
<evidence type="ECO:0000256" key="1">
    <source>
        <dbReference type="SAM" id="Phobius"/>
    </source>
</evidence>
<proteinExistence type="predicted"/>
<organism evidence="2 3">
    <name type="scientific">Pseudobythopirellula maris</name>
    <dbReference type="NCBI Taxonomy" id="2527991"/>
    <lineage>
        <taxon>Bacteria</taxon>
        <taxon>Pseudomonadati</taxon>
        <taxon>Planctomycetota</taxon>
        <taxon>Planctomycetia</taxon>
        <taxon>Pirellulales</taxon>
        <taxon>Lacipirellulaceae</taxon>
        <taxon>Pseudobythopirellula</taxon>
    </lineage>
</organism>
<evidence type="ECO:0000313" key="2">
    <source>
        <dbReference type="EMBL" id="TWT90972.1"/>
    </source>
</evidence>
<dbReference type="OrthoDB" id="278054at2"/>
<feature type="transmembrane region" description="Helical" evidence="1">
    <location>
        <begin position="176"/>
        <end position="194"/>
    </location>
</feature>
<accession>A0A5C5ZTV4</accession>
<protein>
    <submittedName>
        <fullName evidence="2">Uncharacterized protein</fullName>
    </submittedName>
</protein>
<comment type="caution">
    <text evidence="2">The sequence shown here is derived from an EMBL/GenBank/DDBJ whole genome shotgun (WGS) entry which is preliminary data.</text>
</comment>
<keyword evidence="3" id="KW-1185">Reference proteome</keyword>
<feature type="transmembrane region" description="Helical" evidence="1">
    <location>
        <begin position="43"/>
        <end position="66"/>
    </location>
</feature>
<gene>
    <name evidence="2" type="ORF">Mal64_13710</name>
</gene>
<evidence type="ECO:0000313" key="3">
    <source>
        <dbReference type="Proteomes" id="UP000315440"/>
    </source>
</evidence>
<sequence length="236" mass="26062">MKLLSENVDYETFRRASVWTLLAANLLPLLGVLLFGWRTFDVVLLYWLENVVIGVVNVLKLAVLWPPGRPIASTLAKLFCIPFFVFHYGFFCVGHGLFLISLLGERGQLLADESSGQKLEGVFGELAHTLQDEVSAWQLVSIALLAMSHLVSFFTNFIGRGEFRRTGVKAQMFKPYGRIIVLHIAILVGGVIAMKLGSPVYVLVVMVVGKTLLDLALHLASHREGDVLAVTGTQPR</sequence>
<reference evidence="2 3" key="1">
    <citation type="submission" date="2019-02" db="EMBL/GenBank/DDBJ databases">
        <title>Deep-cultivation of Planctomycetes and their phenomic and genomic characterization uncovers novel biology.</title>
        <authorList>
            <person name="Wiegand S."/>
            <person name="Jogler M."/>
            <person name="Boedeker C."/>
            <person name="Pinto D."/>
            <person name="Vollmers J."/>
            <person name="Rivas-Marin E."/>
            <person name="Kohn T."/>
            <person name="Peeters S.H."/>
            <person name="Heuer A."/>
            <person name="Rast P."/>
            <person name="Oberbeckmann S."/>
            <person name="Bunk B."/>
            <person name="Jeske O."/>
            <person name="Meyerdierks A."/>
            <person name="Storesund J.E."/>
            <person name="Kallscheuer N."/>
            <person name="Luecker S."/>
            <person name="Lage O.M."/>
            <person name="Pohl T."/>
            <person name="Merkel B.J."/>
            <person name="Hornburger P."/>
            <person name="Mueller R.-W."/>
            <person name="Bruemmer F."/>
            <person name="Labrenz M."/>
            <person name="Spormann A.M."/>
            <person name="Op Den Camp H."/>
            <person name="Overmann J."/>
            <person name="Amann R."/>
            <person name="Jetten M.S.M."/>
            <person name="Mascher T."/>
            <person name="Medema M.H."/>
            <person name="Devos D.P."/>
            <person name="Kaster A.-K."/>
            <person name="Ovreas L."/>
            <person name="Rohde M."/>
            <person name="Galperin M.Y."/>
            <person name="Jogler C."/>
        </authorList>
    </citation>
    <scope>NUCLEOTIDE SEQUENCE [LARGE SCALE GENOMIC DNA]</scope>
    <source>
        <strain evidence="2 3">Mal64</strain>
    </source>
</reference>
<name>A0A5C5ZTV4_9BACT</name>
<dbReference type="Proteomes" id="UP000315440">
    <property type="component" value="Unassembled WGS sequence"/>
</dbReference>
<feature type="transmembrane region" description="Helical" evidence="1">
    <location>
        <begin position="136"/>
        <end position="155"/>
    </location>
</feature>
<keyword evidence="1" id="KW-0812">Transmembrane</keyword>
<dbReference type="AlphaFoldDB" id="A0A5C5ZTV4"/>
<dbReference type="InterPro" id="IPR045466">
    <property type="entry name" value="DUF6498"/>
</dbReference>
<keyword evidence="1" id="KW-1133">Transmembrane helix</keyword>
<feature type="transmembrane region" description="Helical" evidence="1">
    <location>
        <begin position="78"/>
        <end position="103"/>
    </location>
</feature>